<accession>A0A835HI88</accession>
<dbReference type="InterPro" id="IPR004252">
    <property type="entry name" value="Probable_transposase_24"/>
</dbReference>
<evidence type="ECO:0000256" key="1">
    <source>
        <dbReference type="SAM" id="Coils"/>
    </source>
</evidence>
<keyword evidence="1" id="KW-0175">Coiled coil</keyword>
<feature type="coiled-coil region" evidence="1">
    <location>
        <begin position="201"/>
        <end position="253"/>
    </location>
</feature>
<evidence type="ECO:0000313" key="2">
    <source>
        <dbReference type="EMBL" id="KAF9598638.1"/>
    </source>
</evidence>
<proteinExistence type="predicted"/>
<dbReference type="PANTHER" id="PTHR33144:SF52">
    <property type="match status" value="1"/>
</dbReference>
<dbReference type="Proteomes" id="UP000631114">
    <property type="component" value="Unassembled WGS sequence"/>
</dbReference>
<sequence>MVMRAESWELKEISWKDPTLGPISGDEFRNKKSKWKRNFYTRYTTYEERLSHRPPQLSPEEWVQLVEFWDTPEHQAISKRNKANRAKQIVKHTAGRISFPQFEEIMSEEAGAPPSLGDLFVMTHISLKMHDTLDDQSRDYIVCDKMKELAGRDEEGTQQPLTNEIYREVMPLERHGCVRLKGRGVTPTSYFGSQLSLDNPVNDLGNQVAEMQRVAQEKEEERQREIEEIRMQAQEKDEQRQREMDEMKRLLNARDVDMEARLMQKLLEITATCSRIKGIIVGIVGNSTTDNGGNATFGIVGIVGIVGIEGSVGKLVLDNGGIVSFSRDGMLGREGIWPVDNGGNVTVGRVGIAGIGVNVGIVGIGIVGILGKVGAGGVSNKWRVAILTLMLDNIKATNKNRMESLNDAIKLELAKFGWRRSMQLVEARRTNSLGYKKTIRPKSDKLITCSAIMPALEYDSRLFEVRPLARVLIFKAIANSSIGVKFQKRMCVAAAVENSSNFKTVAEKSRKER</sequence>
<comment type="caution">
    <text evidence="2">The sequence shown here is derived from an EMBL/GenBank/DDBJ whole genome shotgun (WGS) entry which is preliminary data.</text>
</comment>
<dbReference type="EMBL" id="JADFTS010000007">
    <property type="protein sequence ID" value="KAF9598638.1"/>
    <property type="molecule type" value="Genomic_DNA"/>
</dbReference>
<dbReference type="AlphaFoldDB" id="A0A835HI88"/>
<dbReference type="OrthoDB" id="1913335at2759"/>
<evidence type="ECO:0008006" key="4">
    <source>
        <dbReference type="Google" id="ProtNLM"/>
    </source>
</evidence>
<dbReference type="Pfam" id="PF03004">
    <property type="entry name" value="Transposase_24"/>
    <property type="match status" value="1"/>
</dbReference>
<protein>
    <recommendedName>
        <fullName evidence="4">Transposase</fullName>
    </recommendedName>
</protein>
<reference evidence="2 3" key="1">
    <citation type="submission" date="2020-10" db="EMBL/GenBank/DDBJ databases">
        <title>The Coptis chinensis genome and diversification of protoberbering-type alkaloids.</title>
        <authorList>
            <person name="Wang B."/>
            <person name="Shu S."/>
            <person name="Song C."/>
            <person name="Liu Y."/>
        </authorList>
    </citation>
    <scope>NUCLEOTIDE SEQUENCE [LARGE SCALE GENOMIC DNA]</scope>
    <source>
        <strain evidence="2">HL-2020</strain>
        <tissue evidence="2">Leaf</tissue>
    </source>
</reference>
<name>A0A835HI88_9MAGN</name>
<organism evidence="2 3">
    <name type="scientific">Coptis chinensis</name>
    <dbReference type="NCBI Taxonomy" id="261450"/>
    <lineage>
        <taxon>Eukaryota</taxon>
        <taxon>Viridiplantae</taxon>
        <taxon>Streptophyta</taxon>
        <taxon>Embryophyta</taxon>
        <taxon>Tracheophyta</taxon>
        <taxon>Spermatophyta</taxon>
        <taxon>Magnoliopsida</taxon>
        <taxon>Ranunculales</taxon>
        <taxon>Ranunculaceae</taxon>
        <taxon>Coptidoideae</taxon>
        <taxon>Coptis</taxon>
    </lineage>
</organism>
<dbReference type="PANTHER" id="PTHR33144">
    <property type="entry name" value="OS10G0409366 PROTEIN-RELATED"/>
    <property type="match status" value="1"/>
</dbReference>
<evidence type="ECO:0000313" key="3">
    <source>
        <dbReference type="Proteomes" id="UP000631114"/>
    </source>
</evidence>
<gene>
    <name evidence="2" type="ORF">IFM89_029888</name>
</gene>
<keyword evidence="3" id="KW-1185">Reference proteome</keyword>